<sequence>MISLSKKGKIFLTLLISGGLFISLCSFASAFEAGDKDTFYIDPFYDTSGRNQVSATLKNISEKVYFYIEDEYWSALSSNDQNSYLVLIDNIAKEFDNTIYSSLHYIFGSEWSPGIDNDERITILLTDIKATAGGYFNSKDEFTKSEESTSNEREMLYINATQINNPLMKSFIAHEFQHLITWNEKERTQGLLDDVWLNEVRSEYAPTAAGYDSVFSGTNLERRIGDFLANPFDSLTEWKGDRFDYPPVNIFGHYLAEQFGEDIFSLMLKNNKVGIYSVEQAIKDKGFNFNFSQIFNNWTIANYLNNSSLSDGRYGYENPYLKGAINVSPINYSIVSTSVISIAQNIKDWAPYWYRFINKQDAGTIAGDLEIEFEGGVERGNFNVFYIIEYFSRPTLINSLVLSNQKGVLKIPDFKNDIDSVTIIVSNQFKKSGFNSNGESNNFVLSVATTIFGEEVPEPQPQPEPNPNKLARPEDYGLKEGDLIRAEGDFDIFIINQYGYKRLFLNPTIFNMYGHLTGGWKAVKTVSPSTRDAFVTSGLYRYVDSPKVYFLEVTGGDTGMLHWVNITANSFLTQGGKSESIFTVNKSEFNWYPKGVDKNSLQ</sequence>
<dbReference type="AlphaFoldDB" id="A0A1G2F555"/>
<reference evidence="2 3" key="1">
    <citation type="journal article" date="2016" name="Nat. Commun.">
        <title>Thousands of microbial genomes shed light on interconnected biogeochemical processes in an aquifer system.</title>
        <authorList>
            <person name="Anantharaman K."/>
            <person name="Brown C.T."/>
            <person name="Hug L.A."/>
            <person name="Sharon I."/>
            <person name="Castelle C.J."/>
            <person name="Probst A.J."/>
            <person name="Thomas B.C."/>
            <person name="Singh A."/>
            <person name="Wilkins M.J."/>
            <person name="Karaoz U."/>
            <person name="Brodie E.L."/>
            <person name="Williams K.H."/>
            <person name="Hubbard S.S."/>
            <person name="Banfield J.F."/>
        </authorList>
    </citation>
    <scope>NUCLEOTIDE SEQUENCE [LARGE SCALE GENOMIC DNA]</scope>
</reference>
<organism evidence="2 3">
    <name type="scientific">Candidatus Portnoybacteria bacterium RBG_13_40_8</name>
    <dbReference type="NCBI Taxonomy" id="1801990"/>
    <lineage>
        <taxon>Bacteria</taxon>
        <taxon>Candidatus Portnoyibacteriota</taxon>
    </lineage>
</organism>
<feature type="signal peptide" evidence="1">
    <location>
        <begin position="1"/>
        <end position="30"/>
    </location>
</feature>
<comment type="caution">
    <text evidence="2">The sequence shown here is derived from an EMBL/GenBank/DDBJ whole genome shotgun (WGS) entry which is preliminary data.</text>
</comment>
<evidence type="ECO:0000313" key="2">
    <source>
        <dbReference type="EMBL" id="OGZ33205.1"/>
    </source>
</evidence>
<proteinExistence type="predicted"/>
<name>A0A1G2F555_9BACT</name>
<evidence type="ECO:0000313" key="3">
    <source>
        <dbReference type="Proteomes" id="UP000177810"/>
    </source>
</evidence>
<keyword evidence="1" id="KW-0732">Signal</keyword>
<feature type="chain" id="PRO_5009582825" evidence="1">
    <location>
        <begin position="31"/>
        <end position="602"/>
    </location>
</feature>
<gene>
    <name evidence="2" type="ORF">A2V69_01605</name>
</gene>
<dbReference type="STRING" id="1801990.A2V69_01605"/>
<protein>
    <submittedName>
        <fullName evidence="2">Uncharacterized protein</fullName>
    </submittedName>
</protein>
<evidence type="ECO:0000256" key="1">
    <source>
        <dbReference type="SAM" id="SignalP"/>
    </source>
</evidence>
<dbReference type="EMBL" id="MHMT01000003">
    <property type="protein sequence ID" value="OGZ33205.1"/>
    <property type="molecule type" value="Genomic_DNA"/>
</dbReference>
<accession>A0A1G2F555</accession>
<dbReference type="Proteomes" id="UP000177810">
    <property type="component" value="Unassembled WGS sequence"/>
</dbReference>